<sequence>MAGKPFSPPDIMEFSIGVTEQKFDHQAFLKTKQPRTHRIPIKQWNRMTTRHAARSALQKSVAYRSSALRQGKFAEARSQNGESNFAATKAAGVRALMAPVLTNRNWGKDSDVSRRNSLIQKRTDLGEKVLKLYTVAAEDINVPIIDITEK</sequence>
<keyword evidence="2" id="KW-1185">Reference proteome</keyword>
<comment type="caution">
    <text evidence="1">The sequence shown here is derived from an EMBL/GenBank/DDBJ whole genome shotgun (WGS) entry which is preliminary data.</text>
</comment>
<reference evidence="2" key="1">
    <citation type="journal article" date="2024" name="Proc. Natl. Acad. Sci. U.S.A.">
        <title>Extraordinary preservation of gene collinearity over three hundred million years revealed in homosporous lycophytes.</title>
        <authorList>
            <person name="Li C."/>
            <person name="Wickell D."/>
            <person name="Kuo L.Y."/>
            <person name="Chen X."/>
            <person name="Nie B."/>
            <person name="Liao X."/>
            <person name="Peng D."/>
            <person name="Ji J."/>
            <person name="Jenkins J."/>
            <person name="Williams M."/>
            <person name="Shu S."/>
            <person name="Plott C."/>
            <person name="Barry K."/>
            <person name="Rajasekar S."/>
            <person name="Grimwood J."/>
            <person name="Han X."/>
            <person name="Sun S."/>
            <person name="Hou Z."/>
            <person name="He W."/>
            <person name="Dai G."/>
            <person name="Sun C."/>
            <person name="Schmutz J."/>
            <person name="Leebens-Mack J.H."/>
            <person name="Li F.W."/>
            <person name="Wang L."/>
        </authorList>
    </citation>
    <scope>NUCLEOTIDE SEQUENCE [LARGE SCALE GENOMIC DNA]</scope>
    <source>
        <strain evidence="2">cv. PW_Plant_1</strain>
    </source>
</reference>
<protein>
    <submittedName>
        <fullName evidence="1">Uncharacterized protein</fullName>
    </submittedName>
</protein>
<accession>A0ACC2BQ66</accession>
<dbReference type="Proteomes" id="UP001162992">
    <property type="component" value="Chromosome 14"/>
</dbReference>
<evidence type="ECO:0000313" key="1">
    <source>
        <dbReference type="EMBL" id="KAJ7531870.1"/>
    </source>
</evidence>
<dbReference type="EMBL" id="CM055105">
    <property type="protein sequence ID" value="KAJ7531870.1"/>
    <property type="molecule type" value="Genomic_DNA"/>
</dbReference>
<proteinExistence type="predicted"/>
<organism evidence="1 2">
    <name type="scientific">Diphasiastrum complanatum</name>
    <name type="common">Issler's clubmoss</name>
    <name type="synonym">Lycopodium complanatum</name>
    <dbReference type="NCBI Taxonomy" id="34168"/>
    <lineage>
        <taxon>Eukaryota</taxon>
        <taxon>Viridiplantae</taxon>
        <taxon>Streptophyta</taxon>
        <taxon>Embryophyta</taxon>
        <taxon>Tracheophyta</taxon>
        <taxon>Lycopodiopsida</taxon>
        <taxon>Lycopodiales</taxon>
        <taxon>Lycopodiaceae</taxon>
        <taxon>Lycopodioideae</taxon>
        <taxon>Diphasiastrum</taxon>
    </lineage>
</organism>
<name>A0ACC2BQ66_DIPCM</name>
<gene>
    <name evidence="1" type="ORF">O6H91_14G062200</name>
</gene>
<evidence type="ECO:0000313" key="2">
    <source>
        <dbReference type="Proteomes" id="UP001162992"/>
    </source>
</evidence>